<reference evidence="5" key="2">
    <citation type="submission" date="2020-12" db="UniProtKB">
        <authorList>
            <consortium name="WormBaseParasite"/>
        </authorList>
    </citation>
    <scope>IDENTIFICATION</scope>
</reference>
<feature type="domain" description="RAI1-like" evidence="2">
    <location>
        <begin position="51"/>
        <end position="197"/>
    </location>
</feature>
<evidence type="ECO:0000313" key="5">
    <source>
        <dbReference type="WBParaSite" id="SRAE_2000520600.1"/>
    </source>
</evidence>
<dbReference type="Proteomes" id="UP000035682">
    <property type="component" value="Unplaced"/>
</dbReference>
<sequence length="204" mass="24618">MNILTFFFIFLIFFCCLNKDFKKSFLRTLKYFFENIFYQDCFEQYYKFISKPEKIDSFSFNENGQILQNKEANKVYLNDDILKLTNLKINLKRNFNSYTHLYSYYKYLTRSNIILHLHYKRNRSLKININNANIFTFRGTLSYLSGVIKNEKKILWAFNVDDVIVIVNDVENDNQSQNKSFINYIGLNFENIICSKKKRILSYL</sequence>
<dbReference type="InterPro" id="IPR013961">
    <property type="entry name" value="RAI1"/>
</dbReference>
<organism evidence="3">
    <name type="scientific">Strongyloides ratti</name>
    <name type="common">Parasitic roundworm</name>
    <dbReference type="NCBI Taxonomy" id="34506"/>
    <lineage>
        <taxon>Eukaryota</taxon>
        <taxon>Metazoa</taxon>
        <taxon>Ecdysozoa</taxon>
        <taxon>Nematoda</taxon>
        <taxon>Chromadorea</taxon>
        <taxon>Rhabditida</taxon>
        <taxon>Tylenchina</taxon>
        <taxon>Panagrolaimomorpha</taxon>
        <taxon>Strongyloidoidea</taxon>
        <taxon>Strongyloididae</taxon>
        <taxon>Strongyloides</taxon>
    </lineage>
</organism>
<dbReference type="Pfam" id="PF08652">
    <property type="entry name" value="RAI1"/>
    <property type="match status" value="1"/>
</dbReference>
<dbReference type="WBParaSite" id="SRAE_2000520600.1">
    <property type="protein sequence ID" value="SRAE_2000520600.1"/>
    <property type="gene ID" value="WBGene00265463"/>
</dbReference>
<protein>
    <recommendedName>
        <fullName evidence="2">RAI1-like domain-containing protein</fullName>
    </recommendedName>
</protein>
<reference evidence="3 4" key="1">
    <citation type="submission" date="2014-09" db="EMBL/GenBank/DDBJ databases">
        <authorList>
            <person name="Martin A.A."/>
        </authorList>
    </citation>
    <scope>NUCLEOTIDE SEQUENCE</scope>
    <source>
        <strain evidence="4">ED321</strain>
        <strain evidence="3">ED321 Heterogonic</strain>
    </source>
</reference>
<name>A0A090LSJ2_STRRB</name>
<dbReference type="STRING" id="34506.A0A090LSJ2"/>
<evidence type="ECO:0000313" key="3">
    <source>
        <dbReference type="EMBL" id="CEF70578.1"/>
    </source>
</evidence>
<keyword evidence="4" id="KW-1185">Reference proteome</keyword>
<proteinExistence type="predicted"/>
<evidence type="ECO:0000256" key="1">
    <source>
        <dbReference type="SAM" id="SignalP"/>
    </source>
</evidence>
<dbReference type="GeneID" id="36382956"/>
<dbReference type="RefSeq" id="XP_024509775.1">
    <property type="nucleotide sequence ID" value="XM_024644190.1"/>
</dbReference>
<keyword evidence="1" id="KW-0732">Signal</keyword>
<feature type="chain" id="PRO_5015031085" description="RAI1-like domain-containing protein" evidence="1">
    <location>
        <begin position="19"/>
        <end position="204"/>
    </location>
</feature>
<accession>A0A090LSJ2</accession>
<evidence type="ECO:0000313" key="4">
    <source>
        <dbReference type="Proteomes" id="UP000035682"/>
    </source>
</evidence>
<dbReference type="WormBase" id="SRAE_2000520600">
    <property type="protein sequence ID" value="SRP03288"/>
    <property type="gene ID" value="WBGene00265463"/>
</dbReference>
<dbReference type="EMBL" id="LN609529">
    <property type="protein sequence ID" value="CEF70578.1"/>
    <property type="molecule type" value="Genomic_DNA"/>
</dbReference>
<gene>
    <name evidence="3 5 6" type="ORF">SRAE_2000520600</name>
</gene>
<dbReference type="CTD" id="36382956"/>
<feature type="signal peptide" evidence="1">
    <location>
        <begin position="1"/>
        <end position="18"/>
    </location>
</feature>
<dbReference type="AlphaFoldDB" id="A0A090LSJ2"/>
<evidence type="ECO:0000259" key="2">
    <source>
        <dbReference type="Pfam" id="PF08652"/>
    </source>
</evidence>
<evidence type="ECO:0000313" key="6">
    <source>
        <dbReference type="WormBase" id="SRAE_2000520600"/>
    </source>
</evidence>